<evidence type="ECO:0000313" key="5">
    <source>
        <dbReference type="EMBL" id="KAK4535759.1"/>
    </source>
</evidence>
<evidence type="ECO:0000313" key="6">
    <source>
        <dbReference type="Proteomes" id="UP001301350"/>
    </source>
</evidence>
<feature type="domain" description="Nudix hydrolase" evidence="4">
    <location>
        <begin position="108"/>
        <end position="251"/>
    </location>
</feature>
<organism evidence="5 6">
    <name type="scientific">Cyanidium caldarium</name>
    <name type="common">Red alga</name>
    <dbReference type="NCBI Taxonomy" id="2771"/>
    <lineage>
        <taxon>Eukaryota</taxon>
        <taxon>Rhodophyta</taxon>
        <taxon>Bangiophyceae</taxon>
        <taxon>Cyanidiales</taxon>
        <taxon>Cyanidiaceae</taxon>
        <taxon>Cyanidium</taxon>
    </lineage>
</organism>
<dbReference type="PROSITE" id="PS00893">
    <property type="entry name" value="NUDIX_BOX"/>
    <property type="match status" value="1"/>
</dbReference>
<dbReference type="PANTHER" id="PTHR43222:SF2">
    <property type="entry name" value="NUDIX HYDROLASE 23, CHLOROPLASTIC"/>
    <property type="match status" value="1"/>
</dbReference>
<protein>
    <recommendedName>
        <fullName evidence="4">Nudix hydrolase domain-containing protein</fullName>
    </recommendedName>
</protein>
<feature type="compositionally biased region" description="Basic residues" evidence="2">
    <location>
        <begin position="41"/>
        <end position="53"/>
    </location>
</feature>
<dbReference type="SUPFAM" id="SSF55811">
    <property type="entry name" value="Nudix"/>
    <property type="match status" value="1"/>
</dbReference>
<dbReference type="InterPro" id="IPR029401">
    <property type="entry name" value="Nudix_N"/>
</dbReference>
<proteinExistence type="predicted"/>
<dbReference type="InterPro" id="IPR000086">
    <property type="entry name" value="NUDIX_hydrolase_dom"/>
</dbReference>
<reference evidence="5 6" key="1">
    <citation type="submission" date="2022-07" db="EMBL/GenBank/DDBJ databases">
        <title>Genome-wide signatures of adaptation to extreme environments.</title>
        <authorList>
            <person name="Cho C.H."/>
            <person name="Yoon H.S."/>
        </authorList>
    </citation>
    <scope>NUCLEOTIDE SEQUENCE [LARGE SCALE GENOMIC DNA]</scope>
    <source>
        <strain evidence="5 6">DBV 063 E5</strain>
    </source>
</reference>
<feature type="chain" id="PRO_5043575148" description="Nudix hydrolase domain-containing protein" evidence="3">
    <location>
        <begin position="19"/>
        <end position="288"/>
    </location>
</feature>
<dbReference type="InterPro" id="IPR020084">
    <property type="entry name" value="NUDIX_hydrolase_CS"/>
</dbReference>
<gene>
    <name evidence="5" type="ORF">CDCA_CDCA06G1784</name>
</gene>
<dbReference type="PROSITE" id="PS51462">
    <property type="entry name" value="NUDIX"/>
    <property type="match status" value="1"/>
</dbReference>
<evidence type="ECO:0000256" key="2">
    <source>
        <dbReference type="SAM" id="MobiDB-lite"/>
    </source>
</evidence>
<dbReference type="Proteomes" id="UP001301350">
    <property type="component" value="Unassembled WGS sequence"/>
</dbReference>
<dbReference type="Pfam" id="PF00293">
    <property type="entry name" value="NUDIX"/>
    <property type="match status" value="1"/>
</dbReference>
<dbReference type="Pfam" id="PF14803">
    <property type="entry name" value="Zn_ribbon_Nudix"/>
    <property type="match status" value="1"/>
</dbReference>
<feature type="region of interest" description="Disordered" evidence="2">
    <location>
        <begin position="35"/>
        <end position="60"/>
    </location>
</feature>
<dbReference type="EMBL" id="JANCYW010000006">
    <property type="protein sequence ID" value="KAK4535759.1"/>
    <property type="molecule type" value="Genomic_DNA"/>
</dbReference>
<keyword evidence="6" id="KW-1185">Reference proteome</keyword>
<dbReference type="GO" id="GO:0016787">
    <property type="term" value="F:hydrolase activity"/>
    <property type="evidence" value="ECO:0007669"/>
    <property type="project" value="UniProtKB-KW"/>
</dbReference>
<dbReference type="PANTHER" id="PTHR43222">
    <property type="entry name" value="NUDIX HYDROLASE 23"/>
    <property type="match status" value="1"/>
</dbReference>
<evidence type="ECO:0000259" key="4">
    <source>
        <dbReference type="PROSITE" id="PS51462"/>
    </source>
</evidence>
<keyword evidence="1" id="KW-0378">Hydrolase</keyword>
<evidence type="ECO:0000256" key="3">
    <source>
        <dbReference type="SAM" id="SignalP"/>
    </source>
</evidence>
<accession>A0AAV9IUC4</accession>
<dbReference type="Gene3D" id="3.90.79.10">
    <property type="entry name" value="Nucleoside Triphosphate Pyrophosphohydrolase"/>
    <property type="match status" value="1"/>
</dbReference>
<feature type="compositionally biased region" description="Polar residues" evidence="2">
    <location>
        <begin position="269"/>
        <end position="288"/>
    </location>
</feature>
<comment type="caution">
    <text evidence="5">The sequence shown here is derived from an EMBL/GenBank/DDBJ whole genome shotgun (WGS) entry which is preliminary data.</text>
</comment>
<dbReference type="AlphaFoldDB" id="A0AAV9IUC4"/>
<evidence type="ECO:0000256" key="1">
    <source>
        <dbReference type="ARBA" id="ARBA00022801"/>
    </source>
</evidence>
<keyword evidence="3" id="KW-0732">Signal</keyword>
<dbReference type="InterPro" id="IPR015797">
    <property type="entry name" value="NUDIX_hydrolase-like_dom_sf"/>
</dbReference>
<dbReference type="Gene3D" id="2.20.70.10">
    <property type="match status" value="1"/>
</dbReference>
<feature type="signal peptide" evidence="3">
    <location>
        <begin position="1"/>
        <end position="18"/>
    </location>
</feature>
<feature type="region of interest" description="Disordered" evidence="2">
    <location>
        <begin position="268"/>
        <end position="288"/>
    </location>
</feature>
<sequence>MSFITSSILLWAAPLAHQWRTGKRWGGRARQLPSGALASARRPHTRFPSHRIPSKPPRTGVRVLHSRAPIDEWRYCGRCGAHTAIRVPAGDTRERVVCEQCGWVHYLNPKVVCTSVITNAAKTQVLLCRRAIRPSIGLWTLPGGFQELGESTQQAAEREAWEEAHVRIRAGALLAVYDIVVAQQVQLVYRATTLEPTEEKTGGATGNAAAAPLPPSWETLEARWFTWDAVPWEHLAFATVYWALTYARQTLHAPEAALVPQMRCKQVTGPPNSVSTGAATGNMPTDAT</sequence>
<name>A0AAV9IUC4_CYACA</name>